<evidence type="ECO:0000259" key="1">
    <source>
        <dbReference type="Pfam" id="PF00501"/>
    </source>
</evidence>
<gene>
    <name evidence="2" type="ORF">BCR36DRAFT_344780</name>
</gene>
<evidence type="ECO:0000313" key="2">
    <source>
        <dbReference type="EMBL" id="ORX57910.1"/>
    </source>
</evidence>
<protein>
    <submittedName>
        <fullName evidence="2">Acetyl-CoA synthetase-like protein</fullName>
    </submittedName>
</protein>
<dbReference type="SUPFAM" id="SSF56801">
    <property type="entry name" value="Acetyl-CoA synthetase-like"/>
    <property type="match status" value="1"/>
</dbReference>
<comment type="caution">
    <text evidence="2">The sequence shown here is derived from an EMBL/GenBank/DDBJ whole genome shotgun (WGS) entry which is preliminary data.</text>
</comment>
<dbReference type="PROSITE" id="PS00455">
    <property type="entry name" value="AMP_BINDING"/>
    <property type="match status" value="1"/>
</dbReference>
<feature type="domain" description="AMP-dependent synthetase/ligase" evidence="1">
    <location>
        <begin position="124"/>
        <end position="546"/>
    </location>
</feature>
<accession>A0A1Y1VJM0</accession>
<dbReference type="InterPro" id="IPR000873">
    <property type="entry name" value="AMP-dep_synth/lig_dom"/>
</dbReference>
<organism evidence="2 3">
    <name type="scientific">Piromyces finnis</name>
    <dbReference type="NCBI Taxonomy" id="1754191"/>
    <lineage>
        <taxon>Eukaryota</taxon>
        <taxon>Fungi</taxon>
        <taxon>Fungi incertae sedis</taxon>
        <taxon>Chytridiomycota</taxon>
        <taxon>Chytridiomycota incertae sedis</taxon>
        <taxon>Neocallimastigomycetes</taxon>
        <taxon>Neocallimastigales</taxon>
        <taxon>Neocallimastigaceae</taxon>
        <taxon>Piromyces</taxon>
    </lineage>
</organism>
<dbReference type="STRING" id="1754191.A0A1Y1VJM0"/>
<reference evidence="2 3" key="2">
    <citation type="submission" date="2016-08" db="EMBL/GenBank/DDBJ databases">
        <title>Pervasive Adenine N6-methylation of Active Genes in Fungi.</title>
        <authorList>
            <consortium name="DOE Joint Genome Institute"/>
            <person name="Mondo S.J."/>
            <person name="Dannebaum R.O."/>
            <person name="Kuo R.C."/>
            <person name="Labutti K."/>
            <person name="Haridas S."/>
            <person name="Kuo A."/>
            <person name="Salamov A."/>
            <person name="Ahrendt S.R."/>
            <person name="Lipzen A."/>
            <person name="Sullivan W."/>
            <person name="Andreopoulos W.B."/>
            <person name="Clum A."/>
            <person name="Lindquist E."/>
            <person name="Daum C."/>
            <person name="Ramamoorthy G.K."/>
            <person name="Gryganskyi A."/>
            <person name="Culley D."/>
            <person name="Magnuson J.K."/>
            <person name="James T.Y."/>
            <person name="O'Malley M.A."/>
            <person name="Stajich J.E."/>
            <person name="Spatafora J.W."/>
            <person name="Visel A."/>
            <person name="Grigoriev I.V."/>
        </authorList>
    </citation>
    <scope>NUCLEOTIDE SEQUENCE [LARGE SCALE GENOMIC DNA]</scope>
    <source>
        <strain evidence="3">finn</strain>
    </source>
</reference>
<dbReference type="GO" id="GO:0016020">
    <property type="term" value="C:membrane"/>
    <property type="evidence" value="ECO:0007669"/>
    <property type="project" value="TreeGrafter"/>
</dbReference>
<dbReference type="PANTHER" id="PTHR43272">
    <property type="entry name" value="LONG-CHAIN-FATTY-ACID--COA LIGASE"/>
    <property type="match status" value="1"/>
</dbReference>
<name>A0A1Y1VJM0_9FUNG</name>
<evidence type="ECO:0000313" key="3">
    <source>
        <dbReference type="Proteomes" id="UP000193719"/>
    </source>
</evidence>
<dbReference type="PANTHER" id="PTHR43272:SF107">
    <property type="entry name" value="LONG-CHAIN-FATTY-ACID--COA LIGASE 5"/>
    <property type="match status" value="1"/>
</dbReference>
<dbReference type="InterPro" id="IPR020845">
    <property type="entry name" value="AMP-binding_CS"/>
</dbReference>
<dbReference type="Proteomes" id="UP000193719">
    <property type="component" value="Unassembled WGS sequence"/>
</dbReference>
<sequence>MGLGILLKRNEDIQLKMEPEILNEQMVKTEENGQNIYRGKSLPLDDHNTTRYGSDTYTLYEIFENGRKKGGDYLGYRKNGEGPYIFYTYEDIAQKMTHIGSGFINLFGFKPPIPEEQGKDGVEPLVGIMMKNCPEWLMILWGNVCYSFATVPVYETFCKKSARYILNTTELSVLNTKLEFLKQITETITCTGEEDLKNKKLDENEPLTLKTKHLKYIVLCDDDLPYKENTYDIDYEKIPETGKLKNVRHYFKTLLNIGIEIISLKKVEEAGKNNPIPHVPPVPETLYMICFTSGTTGNPKGALLTHKNFTTNSCSATNDLIPPFFEITNKDCHISYLPLSHTLEQIVCFVVTYLGCRIGFYSGNVMKIVDDIAILQPSIFITVPRLLTRVYAAIKSAVEKGSSLSRNLFDFAYNKKLNLLKSGYCHNQTIWDKLVFSKIQKKFGGNLRVIIVGSAPLDEEIITFLRVTLGCFVLEGYGATETCAVATLSLWGDYLYPYGSHVGVPLSCNEMKIDPVSESEYIPNSKTDCEYGEICFRGRTIMKGYYKNQEETKKSIDNDGWFHTGDIGRILPDRTVQIIGRKKFIFKLAQGEYVSPEHIENIYCMSTLVEQCCIVGHTYASCLVGIIVPDFDELRKKLKRKSMDSVNDLVSTEEKQSSRLSFSISSNSLNISELTNKEICEIEKVKDIILEDIIAIGKEQNLKGFEQVKNITLISDPFTNENGLLTPSDKNCRPAIKKLYEDVYNKLFQQLGQNTKGNLL</sequence>
<proteinExistence type="predicted"/>
<dbReference type="Gene3D" id="3.40.50.12780">
    <property type="entry name" value="N-terminal domain of ligase-like"/>
    <property type="match status" value="1"/>
</dbReference>
<dbReference type="GO" id="GO:0005783">
    <property type="term" value="C:endoplasmic reticulum"/>
    <property type="evidence" value="ECO:0007669"/>
    <property type="project" value="TreeGrafter"/>
</dbReference>
<dbReference type="InterPro" id="IPR042099">
    <property type="entry name" value="ANL_N_sf"/>
</dbReference>
<dbReference type="AlphaFoldDB" id="A0A1Y1VJM0"/>
<reference evidence="2 3" key="1">
    <citation type="submission" date="2016-08" db="EMBL/GenBank/DDBJ databases">
        <title>Genomes of anaerobic fungi encode conserved fungal cellulosomes for biomass hydrolysis.</title>
        <authorList>
            <consortium name="DOE Joint Genome Institute"/>
            <person name="Haitjema C.H."/>
            <person name="Gilmore S.P."/>
            <person name="Henske J.K."/>
            <person name="Solomon K.V."/>
            <person name="De Groot R."/>
            <person name="Kuo A."/>
            <person name="Mondo S.J."/>
            <person name="Salamov A.A."/>
            <person name="Labutti K."/>
            <person name="Zhao Z."/>
            <person name="Chiniquy J."/>
            <person name="Barry K."/>
            <person name="Brewer H.M."/>
            <person name="Purvine S.O."/>
            <person name="Wright A.T."/>
            <person name="Boxma B."/>
            <person name="Van Alen T."/>
            <person name="Hackstein J.H."/>
            <person name="Baker S.E."/>
            <person name="Grigoriev I.V."/>
            <person name="O'Malley M.A."/>
        </authorList>
    </citation>
    <scope>NUCLEOTIDE SEQUENCE [LARGE SCALE GENOMIC DNA]</scope>
    <source>
        <strain evidence="3">finn</strain>
    </source>
</reference>
<keyword evidence="3" id="KW-1185">Reference proteome</keyword>
<dbReference type="OrthoDB" id="1700726at2759"/>
<dbReference type="Pfam" id="PF00501">
    <property type="entry name" value="AMP-binding"/>
    <property type="match status" value="1"/>
</dbReference>
<dbReference type="EMBL" id="MCFH01000005">
    <property type="protein sequence ID" value="ORX57910.1"/>
    <property type="molecule type" value="Genomic_DNA"/>
</dbReference>
<dbReference type="GO" id="GO:0004467">
    <property type="term" value="F:long-chain fatty acid-CoA ligase activity"/>
    <property type="evidence" value="ECO:0007669"/>
    <property type="project" value="TreeGrafter"/>
</dbReference>